<gene>
    <name evidence="8" type="ORF">CANINC_000484</name>
</gene>
<dbReference type="Proteomes" id="UP000307173">
    <property type="component" value="Unassembled WGS sequence"/>
</dbReference>
<sequence>MTSDTLNSLADDADFSAEKPHGYFNDANAAQTQTQNTTTTTAPMPPITNTPTNTSFRHDKDNIYINDVAIPKKEFTQAFGGTLEVGPREKTTEMIEYGNPVPAGLGAFSASALSLGLVQMHARGVTGANTLLGAFLTTAGLVELIVGILCFIVGNTWASCTFLMFGGFWSSYAFVLMDVGGIAASYATPNEYAQSIAIFFLPWAIFSFGLWICTFKSTLALSALMFTVWLFVFLFTVAQFIDSVRVFKAGGFFSILAGVLGFYNMQAGLLDKSNSYFTFKPIPLPNDYNPAEEA</sequence>
<name>A0A4T0X7C6_9ASCO</name>
<comment type="caution">
    <text evidence="8">The sequence shown here is derived from an EMBL/GenBank/DDBJ whole genome shotgun (WGS) entry which is preliminary data.</text>
</comment>
<evidence type="ECO:0000256" key="6">
    <source>
        <dbReference type="SAM" id="MobiDB-lite"/>
    </source>
</evidence>
<dbReference type="AlphaFoldDB" id="A0A4T0X7C6"/>
<dbReference type="InterPro" id="IPR000791">
    <property type="entry name" value="Gpr1/Fun34/SatP-like"/>
</dbReference>
<keyword evidence="5 7" id="KW-0472">Membrane</keyword>
<keyword evidence="9" id="KW-1185">Reference proteome</keyword>
<keyword evidence="4 7" id="KW-1133">Transmembrane helix</keyword>
<evidence type="ECO:0000313" key="9">
    <source>
        <dbReference type="Proteomes" id="UP000307173"/>
    </source>
</evidence>
<evidence type="ECO:0000313" key="8">
    <source>
        <dbReference type="EMBL" id="TID30892.1"/>
    </source>
</evidence>
<feature type="transmembrane region" description="Helical" evidence="7">
    <location>
        <begin position="97"/>
        <end position="118"/>
    </location>
</feature>
<evidence type="ECO:0000256" key="2">
    <source>
        <dbReference type="ARBA" id="ARBA00005587"/>
    </source>
</evidence>
<dbReference type="PANTHER" id="PTHR31123">
    <property type="entry name" value="ACCUMULATION OF DYADS PROTEIN 2-RELATED"/>
    <property type="match status" value="1"/>
</dbReference>
<feature type="region of interest" description="Disordered" evidence="6">
    <location>
        <begin position="33"/>
        <end position="55"/>
    </location>
</feature>
<comment type="similarity">
    <text evidence="2">Belongs to the acetate uptake transporter (AceTr) (TC 2.A.96) family.</text>
</comment>
<feature type="transmembrane region" description="Helical" evidence="7">
    <location>
        <begin position="192"/>
        <end position="212"/>
    </location>
</feature>
<feature type="transmembrane region" description="Helical" evidence="7">
    <location>
        <begin position="219"/>
        <end position="241"/>
    </location>
</feature>
<evidence type="ECO:0000256" key="3">
    <source>
        <dbReference type="ARBA" id="ARBA00022692"/>
    </source>
</evidence>
<feature type="compositionally biased region" description="Low complexity" evidence="6">
    <location>
        <begin position="33"/>
        <end position="42"/>
    </location>
</feature>
<evidence type="ECO:0000256" key="1">
    <source>
        <dbReference type="ARBA" id="ARBA00004141"/>
    </source>
</evidence>
<accession>A0A4T0X7C6</accession>
<dbReference type="InterPro" id="IPR051633">
    <property type="entry name" value="AceTr"/>
</dbReference>
<dbReference type="EMBL" id="SELW01000088">
    <property type="protein sequence ID" value="TID30892.1"/>
    <property type="molecule type" value="Genomic_DNA"/>
</dbReference>
<evidence type="ECO:0000256" key="4">
    <source>
        <dbReference type="ARBA" id="ARBA00022989"/>
    </source>
</evidence>
<feature type="transmembrane region" description="Helical" evidence="7">
    <location>
        <begin position="247"/>
        <end position="265"/>
    </location>
</feature>
<dbReference type="NCBIfam" id="NF038013">
    <property type="entry name" value="AceTr_1"/>
    <property type="match status" value="1"/>
</dbReference>
<dbReference type="Pfam" id="PF01184">
    <property type="entry name" value="Gpr1_Fun34_YaaH"/>
    <property type="match status" value="1"/>
</dbReference>
<evidence type="ECO:0000256" key="5">
    <source>
        <dbReference type="ARBA" id="ARBA00023136"/>
    </source>
</evidence>
<dbReference type="PANTHER" id="PTHR31123:SF3">
    <property type="entry name" value="AMMONIA TRANSPORT OUTWARD PROTEIN 3"/>
    <property type="match status" value="1"/>
</dbReference>
<feature type="transmembrane region" description="Helical" evidence="7">
    <location>
        <begin position="130"/>
        <end position="154"/>
    </location>
</feature>
<feature type="transmembrane region" description="Helical" evidence="7">
    <location>
        <begin position="161"/>
        <end position="186"/>
    </location>
</feature>
<organism evidence="8 9">
    <name type="scientific">Pichia inconspicua</name>
    <dbReference type="NCBI Taxonomy" id="52247"/>
    <lineage>
        <taxon>Eukaryota</taxon>
        <taxon>Fungi</taxon>
        <taxon>Dikarya</taxon>
        <taxon>Ascomycota</taxon>
        <taxon>Saccharomycotina</taxon>
        <taxon>Pichiomycetes</taxon>
        <taxon>Pichiales</taxon>
        <taxon>Pichiaceae</taxon>
        <taxon>Pichia</taxon>
    </lineage>
</organism>
<reference evidence="8 9" key="1">
    <citation type="journal article" date="2019" name="Front. Genet.">
        <title>Whole-Genome Sequencing of the Opportunistic Yeast Pathogen Candida inconspicua Uncovers Its Hybrid Origin.</title>
        <authorList>
            <person name="Mixao V."/>
            <person name="Hansen A.P."/>
            <person name="Saus E."/>
            <person name="Boekhout T."/>
            <person name="Lass-Florl C."/>
            <person name="Gabaldon T."/>
        </authorList>
    </citation>
    <scope>NUCLEOTIDE SEQUENCE [LARGE SCALE GENOMIC DNA]</scope>
    <source>
        <strain evidence="8 9">CBS 180</strain>
    </source>
</reference>
<dbReference type="GO" id="GO:0015123">
    <property type="term" value="F:acetate transmembrane transporter activity"/>
    <property type="evidence" value="ECO:0007669"/>
    <property type="project" value="TreeGrafter"/>
</dbReference>
<proteinExistence type="inferred from homology"/>
<keyword evidence="3 7" id="KW-0812">Transmembrane</keyword>
<comment type="subcellular location">
    <subcellularLocation>
        <location evidence="1">Membrane</location>
        <topology evidence="1">Multi-pass membrane protein</topology>
    </subcellularLocation>
</comment>
<dbReference type="STRING" id="52247.A0A4T0X7C6"/>
<dbReference type="OrthoDB" id="3648309at2759"/>
<evidence type="ECO:0000256" key="7">
    <source>
        <dbReference type="SAM" id="Phobius"/>
    </source>
</evidence>
<protein>
    <submittedName>
        <fullName evidence="8">Uncharacterized protein</fullName>
    </submittedName>
</protein>
<dbReference type="GO" id="GO:0005886">
    <property type="term" value="C:plasma membrane"/>
    <property type="evidence" value="ECO:0007669"/>
    <property type="project" value="TreeGrafter"/>
</dbReference>